<gene>
    <name evidence="1" type="ORF">LVJ77_05135</name>
</gene>
<organism evidence="1 2">
    <name type="scientific">Conchiformibius kuhniae</name>
    <dbReference type="NCBI Taxonomy" id="211502"/>
    <lineage>
        <taxon>Bacteria</taxon>
        <taxon>Pseudomonadati</taxon>
        <taxon>Pseudomonadota</taxon>
        <taxon>Betaproteobacteria</taxon>
        <taxon>Neisseriales</taxon>
        <taxon>Neisseriaceae</taxon>
        <taxon>Conchiformibius</taxon>
    </lineage>
</organism>
<dbReference type="EMBL" id="CP091521">
    <property type="protein sequence ID" value="UOP05512.1"/>
    <property type="molecule type" value="Genomic_DNA"/>
</dbReference>
<dbReference type="AlphaFoldDB" id="A0A8T9MZ91"/>
<evidence type="ECO:0008006" key="3">
    <source>
        <dbReference type="Google" id="ProtNLM"/>
    </source>
</evidence>
<dbReference type="Proteomes" id="UP000831534">
    <property type="component" value="Chromosome"/>
</dbReference>
<keyword evidence="2" id="KW-1185">Reference proteome</keyword>
<protein>
    <recommendedName>
        <fullName evidence="3">Sel1 repeat family protein</fullName>
    </recommendedName>
</protein>
<reference evidence="1" key="1">
    <citation type="journal article" date="2022" name="Res Sq">
        <title>Evolution of multicellular longitudinally dividing oral cavity symbionts (Neisseriaceae).</title>
        <authorList>
            <person name="Nyongesa S."/>
            <person name="Weber P."/>
            <person name="Bernet E."/>
            <person name="Pullido F."/>
            <person name="Nieckarz M."/>
            <person name="Delaby M."/>
            <person name="Nieves C."/>
            <person name="Viehboeck T."/>
            <person name="Krause N."/>
            <person name="Rivera-Millot A."/>
            <person name="Nakamura A."/>
            <person name="Vischer N."/>
            <person name="VanNieuwenhze M."/>
            <person name="Brun Y."/>
            <person name="Cava F."/>
            <person name="Bulgheresi S."/>
            <person name="Veyrier F."/>
        </authorList>
    </citation>
    <scope>NUCLEOTIDE SEQUENCE</scope>
    <source>
        <strain evidence="1">17694</strain>
    </source>
</reference>
<dbReference type="InterPro" id="IPR011990">
    <property type="entry name" value="TPR-like_helical_dom_sf"/>
</dbReference>
<evidence type="ECO:0000313" key="2">
    <source>
        <dbReference type="Proteomes" id="UP000831534"/>
    </source>
</evidence>
<name>A0A8T9MZ91_9NEIS</name>
<dbReference type="SUPFAM" id="SSF81901">
    <property type="entry name" value="HCP-like"/>
    <property type="match status" value="1"/>
</dbReference>
<dbReference type="Gene3D" id="1.25.40.10">
    <property type="entry name" value="Tetratricopeptide repeat domain"/>
    <property type="match status" value="1"/>
</dbReference>
<reference evidence="1" key="2">
    <citation type="submission" date="2024-09" db="EMBL/GenBank/DDBJ databases">
        <authorList>
            <person name="Veyrier F.J."/>
        </authorList>
    </citation>
    <scope>NUCLEOTIDE SEQUENCE</scope>
    <source>
        <strain evidence="1">17694</strain>
    </source>
</reference>
<evidence type="ECO:0000313" key="1">
    <source>
        <dbReference type="EMBL" id="UOP05512.1"/>
    </source>
</evidence>
<sequence length="193" mass="21780">MNRHLPRHWQNHPFPQLAHTRIASPTAEYRAEAAPYLAKARLNGAEHHRFAHILCADDGEAAQQAHYRRHLCAAARLGNAAALYDLACYFRGGYPDLAQIVAPDAALAERLMDLAVRKGYPHALFERAWQHLYHTGDSARGREYLLRAAAGRSQAALLLLADCHARGRFGFRRSRRLATFYKKSAWRDDVLGT</sequence>
<proteinExistence type="predicted"/>
<dbReference type="KEGG" id="ckh:LVJ77_05135"/>
<dbReference type="RefSeq" id="WP_027010302.1">
    <property type="nucleotide sequence ID" value="NZ_CP091521.1"/>
</dbReference>
<accession>A0A8T9MZ91</accession>